<evidence type="ECO:0000313" key="2">
    <source>
        <dbReference type="Proteomes" id="UP000325105"/>
    </source>
</evidence>
<reference evidence="1 2" key="1">
    <citation type="submission" date="2019-07" db="EMBL/GenBank/DDBJ databases">
        <title>Genomic Encyclopedia of Archaeal and Bacterial Type Strains, Phase II (KMG-II): from individual species to whole genera.</title>
        <authorList>
            <person name="Goeker M."/>
        </authorList>
    </citation>
    <scope>NUCLEOTIDE SEQUENCE [LARGE SCALE GENOMIC DNA]</scope>
    <source>
        <strain evidence="1 2">DSM 18850</strain>
    </source>
</reference>
<sequence>MRGNFINWLYVLEENLHPNVLNKAAKHHSGLTHYFDDLTKSTQQFKPYFLNIISRSKPEAKAVLLQLTIVSNTIHNYMVAMAGSRKEYPFSRQVNQLYLQTLVLLDMLLEFCGRLDKHTLSELPVTAYSIPSIRMQLKRRLNIVRNIIAESDIEPILGELVLRGLKRLIERQGMSRSDAKYASIILEELKKLQPFTTIEVENLLYQYDFNTPAFFNYCAKCCTRVIIDTPSLHEQLEVLIGLEDRISSLPARCTSRWMAKDKSIREQIMTLLTEKKQYIQQRIELRRLEIQDTKLNDETERAQVNLPVAQFGLLIRLFMEKGLLPKEEVGKTFAYYARHFSTPKTPFISAESLQKKSTDVEFSTAKKMKGHLIGMVNWLNEHYNVSNHRDS</sequence>
<dbReference type="Proteomes" id="UP000325105">
    <property type="component" value="Unassembled WGS sequence"/>
</dbReference>
<comment type="caution">
    <text evidence="1">The sequence shown here is derived from an EMBL/GenBank/DDBJ whole genome shotgun (WGS) entry which is preliminary data.</text>
</comment>
<organism evidence="1 2">
    <name type="scientific">Sphingobacterium allocomposti</name>
    <dbReference type="NCBI Taxonomy" id="415956"/>
    <lineage>
        <taxon>Bacteria</taxon>
        <taxon>Pseudomonadati</taxon>
        <taxon>Bacteroidota</taxon>
        <taxon>Sphingobacteriia</taxon>
        <taxon>Sphingobacteriales</taxon>
        <taxon>Sphingobacteriaceae</taxon>
        <taxon>Sphingobacterium</taxon>
    </lineage>
</organism>
<evidence type="ECO:0000313" key="1">
    <source>
        <dbReference type="EMBL" id="TYP94438.1"/>
    </source>
</evidence>
<dbReference type="AlphaFoldDB" id="A0A5S5DGG6"/>
<proteinExistence type="predicted"/>
<dbReference type="OrthoDB" id="705840at2"/>
<accession>A0A5S5DGG6</accession>
<dbReference type="EMBL" id="VNHX01000012">
    <property type="protein sequence ID" value="TYP94438.1"/>
    <property type="molecule type" value="Genomic_DNA"/>
</dbReference>
<gene>
    <name evidence="1" type="ORF">BC792_112102</name>
</gene>
<keyword evidence="2" id="KW-1185">Reference proteome</keyword>
<name>A0A5S5DGG6_9SPHI</name>
<protein>
    <submittedName>
        <fullName evidence="1">Uncharacterized protein</fullName>
    </submittedName>
</protein>
<dbReference type="RefSeq" id="WP_148908924.1">
    <property type="nucleotide sequence ID" value="NZ_VNHX01000012.1"/>
</dbReference>